<evidence type="ECO:0000256" key="3">
    <source>
        <dbReference type="ARBA" id="ARBA00022692"/>
    </source>
</evidence>
<feature type="transmembrane region" description="Helical" evidence="6">
    <location>
        <begin position="123"/>
        <end position="139"/>
    </location>
</feature>
<feature type="transmembrane region" description="Helical" evidence="6">
    <location>
        <begin position="151"/>
        <end position="171"/>
    </location>
</feature>
<evidence type="ECO:0000256" key="4">
    <source>
        <dbReference type="ARBA" id="ARBA00022989"/>
    </source>
</evidence>
<dbReference type="Proteomes" id="UP001156140">
    <property type="component" value="Unassembled WGS sequence"/>
</dbReference>
<sequence>MPRPIAVLLLLVTTLLWGMAFVAQKSAMDSMGPLTFTSARYLLGGLAVLPLAIWEYSRRKHDFAKVDWWLIALLSAAFFLGSWLQQWGLTMTTVTNGGFLTSLYVLLVPLIGLIILRHWPHPVVWLCTPLALIGVYYLNGGGLDMFNQGDALVVCSAFFWAIQVLMLGYVANRTGLPIFVSAICFLSSGLVATGGAFAFEAPTLAALSGGWVQILYAGLLSTAVAFTLQAVAQRHVPPSNAAIILSAESLFAALGGFLILGERLPALGYAGAAMIFAAIVLVESIPALSRREPLAQTS</sequence>
<dbReference type="RefSeq" id="WP_281736272.1">
    <property type="nucleotide sequence ID" value="NZ_JAKETQ010000001.1"/>
</dbReference>
<evidence type="ECO:0000313" key="9">
    <source>
        <dbReference type="Proteomes" id="UP001156140"/>
    </source>
</evidence>
<feature type="transmembrane region" description="Helical" evidence="6">
    <location>
        <begin position="97"/>
        <end position="116"/>
    </location>
</feature>
<name>A0AA41QPM6_9HYPH</name>
<dbReference type="GO" id="GO:0005886">
    <property type="term" value="C:plasma membrane"/>
    <property type="evidence" value="ECO:0007669"/>
    <property type="project" value="UniProtKB-SubCell"/>
</dbReference>
<feature type="transmembrane region" description="Helical" evidence="6">
    <location>
        <begin position="266"/>
        <end position="288"/>
    </location>
</feature>
<keyword evidence="4 6" id="KW-1133">Transmembrane helix</keyword>
<dbReference type="AlphaFoldDB" id="A0AA41QPM6"/>
<dbReference type="InterPro" id="IPR000620">
    <property type="entry name" value="EamA_dom"/>
</dbReference>
<feature type="transmembrane region" description="Helical" evidence="6">
    <location>
        <begin position="240"/>
        <end position="260"/>
    </location>
</feature>
<evidence type="ECO:0000256" key="1">
    <source>
        <dbReference type="ARBA" id="ARBA00004651"/>
    </source>
</evidence>
<proteinExistence type="predicted"/>
<feature type="domain" description="EamA" evidence="7">
    <location>
        <begin position="5"/>
        <end position="139"/>
    </location>
</feature>
<feature type="domain" description="EamA" evidence="7">
    <location>
        <begin position="149"/>
        <end position="282"/>
    </location>
</feature>
<protein>
    <submittedName>
        <fullName evidence="8">DMT family transporter</fullName>
    </submittedName>
</protein>
<keyword evidence="2" id="KW-1003">Cell membrane</keyword>
<comment type="subcellular location">
    <subcellularLocation>
        <location evidence="1">Cell membrane</location>
        <topology evidence="1">Multi-pass membrane protein</topology>
    </subcellularLocation>
</comment>
<dbReference type="InterPro" id="IPR037185">
    <property type="entry name" value="EmrE-like"/>
</dbReference>
<keyword evidence="9" id="KW-1185">Reference proteome</keyword>
<evidence type="ECO:0000256" key="5">
    <source>
        <dbReference type="ARBA" id="ARBA00023136"/>
    </source>
</evidence>
<keyword evidence="3 6" id="KW-0812">Transmembrane</keyword>
<organism evidence="8 9">
    <name type="scientific">Paradevosia shaoguanensis</name>
    <dbReference type="NCBI Taxonomy" id="1335043"/>
    <lineage>
        <taxon>Bacteria</taxon>
        <taxon>Pseudomonadati</taxon>
        <taxon>Pseudomonadota</taxon>
        <taxon>Alphaproteobacteria</taxon>
        <taxon>Hyphomicrobiales</taxon>
        <taxon>Devosiaceae</taxon>
        <taxon>Paradevosia</taxon>
    </lineage>
</organism>
<evidence type="ECO:0000259" key="7">
    <source>
        <dbReference type="Pfam" id="PF00892"/>
    </source>
</evidence>
<feature type="transmembrane region" description="Helical" evidence="6">
    <location>
        <begin position="178"/>
        <end position="199"/>
    </location>
</feature>
<gene>
    <name evidence="8" type="ORF">ML536_14305</name>
</gene>
<keyword evidence="5 6" id="KW-0472">Membrane</keyword>
<evidence type="ECO:0000256" key="2">
    <source>
        <dbReference type="ARBA" id="ARBA00022475"/>
    </source>
</evidence>
<feature type="transmembrane region" description="Helical" evidence="6">
    <location>
        <begin position="38"/>
        <end position="56"/>
    </location>
</feature>
<dbReference type="PANTHER" id="PTHR42920:SF5">
    <property type="entry name" value="EAMA DOMAIN-CONTAINING PROTEIN"/>
    <property type="match status" value="1"/>
</dbReference>
<feature type="transmembrane region" description="Helical" evidence="6">
    <location>
        <begin position="68"/>
        <end position="85"/>
    </location>
</feature>
<accession>A0AA41QPM6</accession>
<reference evidence="8" key="1">
    <citation type="submission" date="2022-03" db="EMBL/GenBank/DDBJ databases">
        <title>The complete genome sequence of a Methyloterrigena soli.</title>
        <authorList>
            <person name="Zi Z."/>
        </authorList>
    </citation>
    <scope>NUCLEOTIDE SEQUENCE</scope>
    <source>
        <strain evidence="8">M48</strain>
    </source>
</reference>
<dbReference type="InterPro" id="IPR051258">
    <property type="entry name" value="Diverse_Substrate_Transporter"/>
</dbReference>
<dbReference type="PANTHER" id="PTHR42920">
    <property type="entry name" value="OS03G0707200 PROTEIN-RELATED"/>
    <property type="match status" value="1"/>
</dbReference>
<evidence type="ECO:0000313" key="8">
    <source>
        <dbReference type="EMBL" id="MCI0127998.1"/>
    </source>
</evidence>
<dbReference type="Pfam" id="PF00892">
    <property type="entry name" value="EamA"/>
    <property type="match status" value="2"/>
</dbReference>
<dbReference type="EMBL" id="JALAZD010000001">
    <property type="protein sequence ID" value="MCI0127998.1"/>
    <property type="molecule type" value="Genomic_DNA"/>
</dbReference>
<comment type="caution">
    <text evidence="8">The sequence shown here is derived from an EMBL/GenBank/DDBJ whole genome shotgun (WGS) entry which is preliminary data.</text>
</comment>
<evidence type="ECO:0000256" key="6">
    <source>
        <dbReference type="SAM" id="Phobius"/>
    </source>
</evidence>
<feature type="transmembrane region" description="Helical" evidence="6">
    <location>
        <begin position="211"/>
        <end position="228"/>
    </location>
</feature>
<dbReference type="SUPFAM" id="SSF103481">
    <property type="entry name" value="Multidrug resistance efflux transporter EmrE"/>
    <property type="match status" value="2"/>
</dbReference>